<gene>
    <name evidence="4" type="ORF">F3Y22_tig00111392pilonHSYRG00198</name>
</gene>
<dbReference type="Proteomes" id="UP000436088">
    <property type="component" value="Unassembled WGS sequence"/>
</dbReference>
<dbReference type="Pfam" id="PF04504">
    <property type="entry name" value="GeBP-like_DBD"/>
    <property type="match status" value="1"/>
</dbReference>
<evidence type="ECO:0000259" key="3">
    <source>
        <dbReference type="Pfam" id="PF04504"/>
    </source>
</evidence>
<dbReference type="InterPro" id="IPR053932">
    <property type="entry name" value="GeBP-like_DBD"/>
</dbReference>
<evidence type="ECO:0000313" key="4">
    <source>
        <dbReference type="EMBL" id="KAE8680058.1"/>
    </source>
</evidence>
<accession>A0A6A2XWU6</accession>
<evidence type="ECO:0000256" key="2">
    <source>
        <dbReference type="SAM" id="MobiDB-lite"/>
    </source>
</evidence>
<dbReference type="InterPro" id="IPR007592">
    <property type="entry name" value="GEBP"/>
</dbReference>
<sequence length="342" mass="38016">MAKKSSNDPIDDPPTASSSSSSSSEETSTQTPQSQKNSTLSVKPNATKPMEGISKAKKPRSKPSSSPVKAASTKRPSVSEKEQTKELKRSKKKAGEEGSGSADVVEEEEEEEKKIGEDEKKQLFQRLFSDEDEIAVLKGLLDFLDKKGVDPFADTNAFHDFVKDSIHTDVSKAQLMYKVRRLRKKFENNARRSKDGEDRTFSKSHEQQSFELSKRIWGKEGIISKIDSSAAKPKGNGKALDALKAEPVASADEKVDDGEPVEVNIKLSKTSGSLFDKKSGVGSLEDEVLKQGLDMAGEEKRAALEEKWRKLQIAELELFLDRNELVMEHAKWMLEFYKSQDA</sequence>
<dbReference type="AlphaFoldDB" id="A0A6A2XWU6"/>
<feature type="compositionally biased region" description="Basic and acidic residues" evidence="2">
    <location>
        <begin position="77"/>
        <end position="87"/>
    </location>
</feature>
<dbReference type="EMBL" id="VEPZ02001327">
    <property type="protein sequence ID" value="KAE8680058.1"/>
    <property type="molecule type" value="Genomic_DNA"/>
</dbReference>
<comment type="caution">
    <text evidence="4">The sequence shown here is derived from an EMBL/GenBank/DDBJ whole genome shotgun (WGS) entry which is preliminary data.</text>
</comment>
<feature type="region of interest" description="Disordered" evidence="2">
    <location>
        <begin position="1"/>
        <end position="120"/>
    </location>
</feature>
<feature type="region of interest" description="Disordered" evidence="2">
    <location>
        <begin position="188"/>
        <end position="207"/>
    </location>
</feature>
<feature type="compositionally biased region" description="Low complexity" evidence="2">
    <location>
        <begin position="13"/>
        <end position="35"/>
    </location>
</feature>
<dbReference type="PANTHER" id="PTHR31662">
    <property type="entry name" value="BNAANNG10740D PROTEIN-RELATED"/>
    <property type="match status" value="1"/>
</dbReference>
<evidence type="ECO:0000313" key="5">
    <source>
        <dbReference type="Proteomes" id="UP000436088"/>
    </source>
</evidence>
<reference evidence="4" key="1">
    <citation type="submission" date="2019-09" db="EMBL/GenBank/DDBJ databases">
        <title>Draft genome information of white flower Hibiscus syriacus.</title>
        <authorList>
            <person name="Kim Y.-M."/>
        </authorList>
    </citation>
    <scope>NUCLEOTIDE SEQUENCE [LARGE SCALE GENOMIC DNA]</scope>
    <source>
        <strain evidence="4">YM2019G1</strain>
    </source>
</reference>
<comment type="similarity">
    <text evidence="1">Belongs to the GeBP family.</text>
</comment>
<name>A0A6A2XWU6_HIBSY</name>
<feature type="compositionally biased region" description="Low complexity" evidence="2">
    <location>
        <begin position="62"/>
        <end position="74"/>
    </location>
</feature>
<dbReference type="GO" id="GO:0005634">
    <property type="term" value="C:nucleus"/>
    <property type="evidence" value="ECO:0007669"/>
    <property type="project" value="TreeGrafter"/>
</dbReference>
<organism evidence="4 5">
    <name type="scientific">Hibiscus syriacus</name>
    <name type="common">Rose of Sharon</name>
    <dbReference type="NCBI Taxonomy" id="106335"/>
    <lineage>
        <taxon>Eukaryota</taxon>
        <taxon>Viridiplantae</taxon>
        <taxon>Streptophyta</taxon>
        <taxon>Embryophyta</taxon>
        <taxon>Tracheophyta</taxon>
        <taxon>Spermatophyta</taxon>
        <taxon>Magnoliopsida</taxon>
        <taxon>eudicotyledons</taxon>
        <taxon>Gunneridae</taxon>
        <taxon>Pentapetalae</taxon>
        <taxon>rosids</taxon>
        <taxon>malvids</taxon>
        <taxon>Malvales</taxon>
        <taxon>Malvaceae</taxon>
        <taxon>Malvoideae</taxon>
        <taxon>Hibiscus</taxon>
    </lineage>
</organism>
<dbReference type="PANTHER" id="PTHR31662:SF33">
    <property type="entry name" value="DNA-BINDING STOREKEEPER PROTEIN TRANSCRIPTIONAL REGULATOR-LIKE PROTEIN"/>
    <property type="match status" value="1"/>
</dbReference>
<evidence type="ECO:0000256" key="1">
    <source>
        <dbReference type="ARBA" id="ARBA00010820"/>
    </source>
</evidence>
<dbReference type="OrthoDB" id="661680at2759"/>
<dbReference type="GO" id="GO:0006355">
    <property type="term" value="P:regulation of DNA-templated transcription"/>
    <property type="evidence" value="ECO:0007669"/>
    <property type="project" value="InterPro"/>
</dbReference>
<keyword evidence="5" id="KW-1185">Reference proteome</keyword>
<protein>
    <submittedName>
        <fullName evidence="4">RmlC-like cupins superfamily protein</fullName>
    </submittedName>
</protein>
<proteinExistence type="inferred from homology"/>
<feature type="domain" description="Glabrous enhancer-binding protein-like DBD" evidence="3">
    <location>
        <begin position="124"/>
        <end position="218"/>
    </location>
</feature>